<evidence type="ECO:0000256" key="5">
    <source>
        <dbReference type="ARBA" id="ARBA00023136"/>
    </source>
</evidence>
<evidence type="ECO:0000256" key="1">
    <source>
        <dbReference type="ARBA" id="ARBA00004141"/>
    </source>
</evidence>
<dbReference type="InterPro" id="IPR007237">
    <property type="entry name" value="CD20-like"/>
</dbReference>
<reference evidence="7" key="1">
    <citation type="submission" date="2021-01" db="UniProtKB">
        <authorList>
            <consortium name="EnsemblMetazoa"/>
        </authorList>
    </citation>
    <scope>IDENTIFICATION</scope>
</reference>
<evidence type="ECO:0000313" key="7">
    <source>
        <dbReference type="EnsemblMetazoa" id="CLYHEMP002033.1"/>
    </source>
</evidence>
<dbReference type="AlphaFoldDB" id="A0A7M5UVN9"/>
<organism evidence="7 8">
    <name type="scientific">Clytia hemisphaerica</name>
    <dbReference type="NCBI Taxonomy" id="252671"/>
    <lineage>
        <taxon>Eukaryota</taxon>
        <taxon>Metazoa</taxon>
        <taxon>Cnidaria</taxon>
        <taxon>Hydrozoa</taxon>
        <taxon>Hydroidolina</taxon>
        <taxon>Leptothecata</taxon>
        <taxon>Obeliida</taxon>
        <taxon>Clytiidae</taxon>
        <taxon>Clytia</taxon>
    </lineage>
</organism>
<dbReference type="PANTHER" id="PTHR23320:SF130">
    <property type="entry name" value="TRANSMEMBRANE PROTEIN 212"/>
    <property type="match status" value="1"/>
</dbReference>
<sequence>MGLIEILCGAIVVVLSFVVGGKGDLSATLKPYWAGIVFVVPGFVGLIVGLTKNHCSMIGFMVLNILAFVIQAIAMVLLGLVILIYTAVAKNVTKYCRPQNGGCKCNYDDGTHFFVGAMKDCEVLADVTTILTVILASLGVAALVALSASILGCVSICCTAPTTTAVIMKDGTDVPLQQHQQPPAYNESEYQEK</sequence>
<feature type="transmembrane region" description="Helical" evidence="6">
    <location>
        <begin position="62"/>
        <end position="85"/>
    </location>
</feature>
<evidence type="ECO:0000313" key="8">
    <source>
        <dbReference type="Proteomes" id="UP000594262"/>
    </source>
</evidence>
<proteinExistence type="inferred from homology"/>
<dbReference type="InterPro" id="IPR030417">
    <property type="entry name" value="MS4A"/>
</dbReference>
<evidence type="ECO:0000256" key="6">
    <source>
        <dbReference type="SAM" id="Phobius"/>
    </source>
</evidence>
<evidence type="ECO:0000256" key="4">
    <source>
        <dbReference type="ARBA" id="ARBA00022989"/>
    </source>
</evidence>
<keyword evidence="3 6" id="KW-0812">Transmembrane</keyword>
<name>A0A7M5UVN9_9CNID</name>
<comment type="subcellular location">
    <subcellularLocation>
        <location evidence="1">Membrane</location>
        <topology evidence="1">Multi-pass membrane protein</topology>
    </subcellularLocation>
</comment>
<evidence type="ECO:0000256" key="3">
    <source>
        <dbReference type="ARBA" id="ARBA00022692"/>
    </source>
</evidence>
<feature type="transmembrane region" description="Helical" evidence="6">
    <location>
        <begin position="123"/>
        <end position="146"/>
    </location>
</feature>
<keyword evidence="5 6" id="KW-0472">Membrane</keyword>
<keyword evidence="8" id="KW-1185">Reference proteome</keyword>
<comment type="similarity">
    <text evidence="2">Belongs to the MS4A family.</text>
</comment>
<dbReference type="EnsemblMetazoa" id="CLYHEMT002033.1">
    <property type="protein sequence ID" value="CLYHEMP002033.1"/>
    <property type="gene ID" value="CLYHEMG002033"/>
</dbReference>
<keyword evidence="4 6" id="KW-1133">Transmembrane helix</keyword>
<dbReference type="Pfam" id="PF04103">
    <property type="entry name" value="CD20"/>
    <property type="match status" value="1"/>
</dbReference>
<dbReference type="GO" id="GO:0016020">
    <property type="term" value="C:membrane"/>
    <property type="evidence" value="ECO:0007669"/>
    <property type="project" value="UniProtKB-SubCell"/>
</dbReference>
<dbReference type="Proteomes" id="UP000594262">
    <property type="component" value="Unplaced"/>
</dbReference>
<feature type="transmembrane region" description="Helical" evidence="6">
    <location>
        <begin position="31"/>
        <end position="50"/>
    </location>
</feature>
<dbReference type="OrthoDB" id="5955466at2759"/>
<dbReference type="PANTHER" id="PTHR23320">
    <property type="entry name" value="MEMBRANE-SPANNING 4-DOMAINS SUBFAMILY A MS4A -RELATED"/>
    <property type="match status" value="1"/>
</dbReference>
<protein>
    <submittedName>
        <fullName evidence="7">Uncharacterized protein</fullName>
    </submittedName>
</protein>
<evidence type="ECO:0000256" key="2">
    <source>
        <dbReference type="ARBA" id="ARBA00009565"/>
    </source>
</evidence>
<accession>A0A7M5UVN9</accession>